<dbReference type="AlphaFoldDB" id="A0AAD8FME7"/>
<gene>
    <name evidence="1" type="ORF">Bpfe_001455</name>
</gene>
<keyword evidence="2" id="KW-1185">Reference proteome</keyword>
<dbReference type="EMBL" id="JASAOG010000003">
    <property type="protein sequence ID" value="KAK0069273.1"/>
    <property type="molecule type" value="Genomic_DNA"/>
</dbReference>
<protein>
    <submittedName>
        <fullName evidence="1">Uncharacterized protein</fullName>
    </submittedName>
</protein>
<proteinExistence type="predicted"/>
<dbReference type="Proteomes" id="UP001233172">
    <property type="component" value="Unassembled WGS sequence"/>
</dbReference>
<reference evidence="1" key="1">
    <citation type="journal article" date="2023" name="PLoS Negl. Trop. Dis.">
        <title>A genome sequence for Biomphalaria pfeifferi, the major vector snail for the human-infecting parasite Schistosoma mansoni.</title>
        <authorList>
            <person name="Bu L."/>
            <person name="Lu L."/>
            <person name="Laidemitt M.R."/>
            <person name="Zhang S.M."/>
            <person name="Mutuku M."/>
            <person name="Mkoji G."/>
            <person name="Steinauer M."/>
            <person name="Loker E.S."/>
        </authorList>
    </citation>
    <scope>NUCLEOTIDE SEQUENCE</scope>
    <source>
        <strain evidence="1">KasaAsao</strain>
    </source>
</reference>
<comment type="caution">
    <text evidence="1">The sequence shown here is derived from an EMBL/GenBank/DDBJ whole genome shotgun (WGS) entry which is preliminary data.</text>
</comment>
<accession>A0AAD8FME7</accession>
<evidence type="ECO:0000313" key="1">
    <source>
        <dbReference type="EMBL" id="KAK0069273.1"/>
    </source>
</evidence>
<reference evidence="1" key="2">
    <citation type="submission" date="2023-04" db="EMBL/GenBank/DDBJ databases">
        <authorList>
            <person name="Bu L."/>
            <person name="Lu L."/>
            <person name="Laidemitt M.R."/>
            <person name="Zhang S.M."/>
            <person name="Mutuku M."/>
            <person name="Mkoji G."/>
            <person name="Steinauer M."/>
            <person name="Loker E.S."/>
        </authorList>
    </citation>
    <scope>NUCLEOTIDE SEQUENCE</scope>
    <source>
        <strain evidence="1">KasaAsao</strain>
        <tissue evidence="1">Whole Snail</tissue>
    </source>
</reference>
<name>A0AAD8FME7_BIOPF</name>
<evidence type="ECO:0000313" key="2">
    <source>
        <dbReference type="Proteomes" id="UP001233172"/>
    </source>
</evidence>
<organism evidence="1 2">
    <name type="scientific">Biomphalaria pfeifferi</name>
    <name type="common">Bloodfluke planorb</name>
    <name type="synonym">Freshwater snail</name>
    <dbReference type="NCBI Taxonomy" id="112525"/>
    <lineage>
        <taxon>Eukaryota</taxon>
        <taxon>Metazoa</taxon>
        <taxon>Spiralia</taxon>
        <taxon>Lophotrochozoa</taxon>
        <taxon>Mollusca</taxon>
        <taxon>Gastropoda</taxon>
        <taxon>Heterobranchia</taxon>
        <taxon>Euthyneura</taxon>
        <taxon>Panpulmonata</taxon>
        <taxon>Hygrophila</taxon>
        <taxon>Lymnaeoidea</taxon>
        <taxon>Planorbidae</taxon>
        <taxon>Biomphalaria</taxon>
    </lineage>
</organism>
<sequence length="68" mass="8017">MHTNSKPLVIRKVLLVPPLSTMVSAPENRNRWEWDAGHDLLLVLRIRWLKSVTWKCCRHDRARSSSVR</sequence>